<dbReference type="Proteomes" id="UP001156666">
    <property type="component" value="Unassembled WGS sequence"/>
</dbReference>
<protein>
    <submittedName>
        <fullName evidence="1">Uncharacterized protein</fullName>
    </submittedName>
</protein>
<comment type="caution">
    <text evidence="1">The sequence shown here is derived from an EMBL/GenBank/DDBJ whole genome shotgun (WGS) entry which is preliminary data.</text>
</comment>
<reference evidence="1" key="2">
    <citation type="submission" date="2023-01" db="EMBL/GenBank/DDBJ databases">
        <title>Draft genome sequence of Portibacter lacus strain NBRC 108769.</title>
        <authorList>
            <person name="Sun Q."/>
            <person name="Mori K."/>
        </authorList>
    </citation>
    <scope>NUCLEOTIDE SEQUENCE</scope>
    <source>
        <strain evidence="1">NBRC 108769</strain>
    </source>
</reference>
<name>A0AA37WD43_9BACT</name>
<sequence>MITAERGGFSVEEFIKIIQQDNSLEQSFNNLRQISYTYSNDIRFHNNKGAIKASYQSQNKQSYNGLCQWMEVLEESASGDYYNRFGNYNYYTSDLYDRVFYQSSIPCEKRAQVAKVSRAKKILERRIDELKKLIYTPGKEANIPLIGSKTAIFSEEMIEHYDFSLKSNGESYVFTATINPFYNQENPDGSVVKYLEVKMAKENFQVLSRKYKLQYNAGIYRFDILMMVALEKHDDLYIPVEIKYDGYWKIVGKRKENCTFRFNFIDFIE</sequence>
<reference evidence="1" key="1">
    <citation type="journal article" date="2014" name="Int. J. Syst. Evol. Microbiol.">
        <title>Complete genome sequence of Corynebacterium casei LMG S-19264T (=DSM 44701T), isolated from a smear-ripened cheese.</title>
        <authorList>
            <consortium name="US DOE Joint Genome Institute (JGI-PGF)"/>
            <person name="Walter F."/>
            <person name="Albersmeier A."/>
            <person name="Kalinowski J."/>
            <person name="Ruckert C."/>
        </authorList>
    </citation>
    <scope>NUCLEOTIDE SEQUENCE</scope>
    <source>
        <strain evidence="1">NBRC 108769</strain>
    </source>
</reference>
<evidence type="ECO:0000313" key="2">
    <source>
        <dbReference type="Proteomes" id="UP001156666"/>
    </source>
</evidence>
<accession>A0AA37WD43</accession>
<organism evidence="1 2">
    <name type="scientific">Portibacter lacus</name>
    <dbReference type="NCBI Taxonomy" id="1099794"/>
    <lineage>
        <taxon>Bacteria</taxon>
        <taxon>Pseudomonadati</taxon>
        <taxon>Bacteroidota</taxon>
        <taxon>Saprospiria</taxon>
        <taxon>Saprospirales</taxon>
        <taxon>Haliscomenobacteraceae</taxon>
        <taxon>Portibacter</taxon>
    </lineage>
</organism>
<dbReference type="AlphaFoldDB" id="A0AA37WD43"/>
<evidence type="ECO:0000313" key="1">
    <source>
        <dbReference type="EMBL" id="GLR15524.1"/>
    </source>
</evidence>
<proteinExistence type="predicted"/>
<dbReference type="EMBL" id="BSOH01000001">
    <property type="protein sequence ID" value="GLR15524.1"/>
    <property type="molecule type" value="Genomic_DNA"/>
</dbReference>
<gene>
    <name evidence="1" type="ORF">GCM10007940_01390</name>
</gene>
<keyword evidence="2" id="KW-1185">Reference proteome</keyword>